<dbReference type="PANTHER" id="PTHR46558:SF15">
    <property type="entry name" value="HELIX-TURN-HELIX DOMAIN PROTEIN"/>
    <property type="match status" value="1"/>
</dbReference>
<evidence type="ECO:0000256" key="1">
    <source>
        <dbReference type="ARBA" id="ARBA00023125"/>
    </source>
</evidence>
<sequence>MKIGDQLQQQRKLHHMSQNELANKLHLTRQSISKWENGTTLPSFANVIAISELFGVSLDELIKGDVALMDKFKDDGKIKLTKLETIVIVGFLLTMIVLVSIYIIGISMSNVIDWMSGFSLIFFILFAVNINRRKFNASLNKKAVIFGILLLVSILVPFIMSIFSGFVEEMIRIQ</sequence>
<dbReference type="Gene3D" id="1.10.260.40">
    <property type="entry name" value="lambda repressor-like DNA-binding domains"/>
    <property type="match status" value="1"/>
</dbReference>
<keyword evidence="1" id="KW-0238">DNA-binding</keyword>
<evidence type="ECO:0000259" key="3">
    <source>
        <dbReference type="PROSITE" id="PS50943"/>
    </source>
</evidence>
<organism evidence="4 5">
    <name type="scientific">Candidatus Companilactobacillus pullicola</name>
    <dbReference type="NCBI Taxonomy" id="2838523"/>
    <lineage>
        <taxon>Bacteria</taxon>
        <taxon>Bacillati</taxon>
        <taxon>Bacillota</taxon>
        <taxon>Bacilli</taxon>
        <taxon>Lactobacillales</taxon>
        <taxon>Lactobacillaceae</taxon>
        <taxon>Companilactobacillus</taxon>
    </lineage>
</organism>
<dbReference type="AlphaFoldDB" id="A0A9D1ZPS0"/>
<dbReference type="SMART" id="SM00530">
    <property type="entry name" value="HTH_XRE"/>
    <property type="match status" value="1"/>
</dbReference>
<dbReference type="Pfam" id="PF01381">
    <property type="entry name" value="HTH_3"/>
    <property type="match status" value="1"/>
</dbReference>
<comment type="caution">
    <text evidence="4">The sequence shown here is derived from an EMBL/GenBank/DDBJ whole genome shotgun (WGS) entry which is preliminary data.</text>
</comment>
<feature type="transmembrane region" description="Helical" evidence="2">
    <location>
        <begin position="143"/>
        <end position="167"/>
    </location>
</feature>
<keyword evidence="2" id="KW-1133">Transmembrane helix</keyword>
<reference evidence="4" key="2">
    <citation type="submission" date="2021-04" db="EMBL/GenBank/DDBJ databases">
        <authorList>
            <person name="Gilroy R."/>
        </authorList>
    </citation>
    <scope>NUCLEOTIDE SEQUENCE</scope>
    <source>
        <strain evidence="4">3204</strain>
    </source>
</reference>
<evidence type="ECO:0000256" key="2">
    <source>
        <dbReference type="SAM" id="Phobius"/>
    </source>
</evidence>
<gene>
    <name evidence="4" type="ORF">H9820_11490</name>
</gene>
<name>A0A9D1ZPS0_9LACO</name>
<accession>A0A9D1ZPS0</accession>
<dbReference type="InterPro" id="IPR010982">
    <property type="entry name" value="Lambda_DNA-bd_dom_sf"/>
</dbReference>
<dbReference type="Proteomes" id="UP000824013">
    <property type="component" value="Unassembled WGS sequence"/>
</dbReference>
<evidence type="ECO:0000313" key="5">
    <source>
        <dbReference type="Proteomes" id="UP000824013"/>
    </source>
</evidence>
<dbReference type="SUPFAM" id="SSF47413">
    <property type="entry name" value="lambda repressor-like DNA-binding domains"/>
    <property type="match status" value="1"/>
</dbReference>
<reference evidence="4" key="1">
    <citation type="journal article" date="2021" name="PeerJ">
        <title>Extensive microbial diversity within the chicken gut microbiome revealed by metagenomics and culture.</title>
        <authorList>
            <person name="Gilroy R."/>
            <person name="Ravi A."/>
            <person name="Getino M."/>
            <person name="Pursley I."/>
            <person name="Horton D.L."/>
            <person name="Alikhan N.F."/>
            <person name="Baker D."/>
            <person name="Gharbi K."/>
            <person name="Hall N."/>
            <person name="Watson M."/>
            <person name="Adriaenssens E.M."/>
            <person name="Foster-Nyarko E."/>
            <person name="Jarju S."/>
            <person name="Secka A."/>
            <person name="Antonio M."/>
            <person name="Oren A."/>
            <person name="Chaudhuri R.R."/>
            <person name="La Ragione R."/>
            <person name="Hildebrand F."/>
            <person name="Pallen M.J."/>
        </authorList>
    </citation>
    <scope>NUCLEOTIDE SEQUENCE</scope>
    <source>
        <strain evidence="4">3204</strain>
    </source>
</reference>
<feature type="domain" description="HTH cro/C1-type" evidence="3">
    <location>
        <begin position="7"/>
        <end position="61"/>
    </location>
</feature>
<dbReference type="InterPro" id="IPR001387">
    <property type="entry name" value="Cro/C1-type_HTH"/>
</dbReference>
<protein>
    <submittedName>
        <fullName evidence="4">Helix-turn-helix domain-containing protein</fullName>
    </submittedName>
</protein>
<dbReference type="PANTHER" id="PTHR46558">
    <property type="entry name" value="TRACRIPTIONAL REGULATORY PROTEIN-RELATED-RELATED"/>
    <property type="match status" value="1"/>
</dbReference>
<dbReference type="GO" id="GO:0003677">
    <property type="term" value="F:DNA binding"/>
    <property type="evidence" value="ECO:0007669"/>
    <property type="project" value="UniProtKB-KW"/>
</dbReference>
<feature type="transmembrane region" description="Helical" evidence="2">
    <location>
        <begin position="86"/>
        <end position="105"/>
    </location>
</feature>
<dbReference type="PROSITE" id="PS50943">
    <property type="entry name" value="HTH_CROC1"/>
    <property type="match status" value="1"/>
</dbReference>
<keyword evidence="2" id="KW-0472">Membrane</keyword>
<dbReference type="EMBL" id="DXCM01000088">
    <property type="protein sequence ID" value="HIY93544.1"/>
    <property type="molecule type" value="Genomic_DNA"/>
</dbReference>
<evidence type="ECO:0000313" key="4">
    <source>
        <dbReference type="EMBL" id="HIY93544.1"/>
    </source>
</evidence>
<dbReference type="CDD" id="cd00093">
    <property type="entry name" value="HTH_XRE"/>
    <property type="match status" value="1"/>
</dbReference>
<keyword evidence="2" id="KW-0812">Transmembrane</keyword>
<proteinExistence type="predicted"/>
<feature type="transmembrane region" description="Helical" evidence="2">
    <location>
        <begin position="111"/>
        <end position="131"/>
    </location>
</feature>